<evidence type="ECO:0000256" key="2">
    <source>
        <dbReference type="ARBA" id="ARBA00004648"/>
    </source>
</evidence>
<evidence type="ECO:0000256" key="6">
    <source>
        <dbReference type="ARBA" id="ARBA00022670"/>
    </source>
</evidence>
<evidence type="ECO:0000256" key="10">
    <source>
        <dbReference type="ARBA" id="ARBA00022968"/>
    </source>
</evidence>
<evidence type="ECO:0000256" key="13">
    <source>
        <dbReference type="ARBA" id="ARBA00045533"/>
    </source>
</evidence>
<dbReference type="GO" id="GO:0005787">
    <property type="term" value="C:signal peptidase complex"/>
    <property type="evidence" value="ECO:0007669"/>
    <property type="project" value="TreeGrafter"/>
</dbReference>
<keyword evidence="6 15" id="KW-0645">Protease</keyword>
<dbReference type="InterPro" id="IPR036286">
    <property type="entry name" value="LexA/Signal_pep-like_sf"/>
</dbReference>
<sequence length="179" mass="19687">MLDLGKLSVRQALQQFLNLCLIGTTAFMAWKAFSLAMDCESPVVVVLSGSMEPAFQRGDLLFLTNLPTTVDIGDIVVYNIQDRSIPIVHRVIKSHISAQSALNELGKSKLLTKGDNNNDDDLTLYAPGQRTLDRKEDVIGVVYGFMPYVGMVTLAMNDYPALRYLMLGGMGLTALLSRE</sequence>
<dbReference type="PROSITE" id="PS00501">
    <property type="entry name" value="SPASE_I_1"/>
    <property type="match status" value="1"/>
</dbReference>
<dbReference type="NCBIfam" id="TIGR02228">
    <property type="entry name" value="sigpep_I_arch"/>
    <property type="match status" value="1"/>
</dbReference>
<evidence type="ECO:0000256" key="8">
    <source>
        <dbReference type="ARBA" id="ARBA00022801"/>
    </source>
</evidence>
<keyword evidence="17" id="KW-1185">Reference proteome</keyword>
<proteinExistence type="inferred from homology"/>
<keyword evidence="7" id="KW-0812">Transmembrane</keyword>
<comment type="function">
    <text evidence="13">Catalytic component of the signal peptidase complex (SPC) which catalyzes the cleavage of N-terminal signal sequences from nascent proteins as they are translocated into the lumen of the endoplasmic reticulum. Specifically cleaves N-terminal signal peptides that contain a hydrophobic alpha-helix (h-region) shorter than 18-20 amino acids.</text>
</comment>
<dbReference type="GeneID" id="63784650"/>
<dbReference type="PRINTS" id="PR00728">
    <property type="entry name" value="SIGNALPTASE"/>
</dbReference>
<keyword evidence="10" id="KW-0735">Signal-anchor</keyword>
<dbReference type="InterPro" id="IPR019533">
    <property type="entry name" value="Peptidase_S26"/>
</dbReference>
<evidence type="ECO:0000256" key="5">
    <source>
        <dbReference type="ARBA" id="ARBA00019685"/>
    </source>
</evidence>
<dbReference type="RefSeq" id="XP_040722793.1">
    <property type="nucleotide sequence ID" value="XM_040868051.1"/>
</dbReference>
<organism evidence="16 17">
    <name type="scientific">Protomyces lactucae-debilis</name>
    <dbReference type="NCBI Taxonomy" id="2754530"/>
    <lineage>
        <taxon>Eukaryota</taxon>
        <taxon>Fungi</taxon>
        <taxon>Dikarya</taxon>
        <taxon>Ascomycota</taxon>
        <taxon>Taphrinomycotina</taxon>
        <taxon>Taphrinomycetes</taxon>
        <taxon>Taphrinales</taxon>
        <taxon>Protomycetaceae</taxon>
        <taxon>Protomyces</taxon>
    </lineage>
</organism>
<dbReference type="EMBL" id="MCFI01000021">
    <property type="protein sequence ID" value="ORY76953.1"/>
    <property type="molecule type" value="Genomic_DNA"/>
</dbReference>
<dbReference type="CDD" id="cd06530">
    <property type="entry name" value="S26_SPase_I"/>
    <property type="match status" value="1"/>
</dbReference>
<dbReference type="PANTHER" id="PTHR10806">
    <property type="entry name" value="SIGNAL PEPTIDASE COMPLEX CATALYTIC SUBUNIT SEC11"/>
    <property type="match status" value="1"/>
</dbReference>
<comment type="similarity">
    <text evidence="3 15">Belongs to the peptidase S26B family.</text>
</comment>
<evidence type="ECO:0000256" key="7">
    <source>
        <dbReference type="ARBA" id="ARBA00022692"/>
    </source>
</evidence>
<dbReference type="SUPFAM" id="SSF51306">
    <property type="entry name" value="LexA/Signal peptidase"/>
    <property type="match status" value="1"/>
</dbReference>
<comment type="catalytic activity">
    <reaction evidence="1 15">
        <text>Cleavage of hydrophobic, N-terminal signal or leader sequences from secreted and periplasmic proteins.</text>
        <dbReference type="EC" id="3.4.21.89"/>
    </reaction>
</comment>
<dbReference type="OMA" id="ILMNEYP"/>
<dbReference type="InterPro" id="IPR001733">
    <property type="entry name" value="Peptidase_S26B"/>
</dbReference>
<accession>A0A1Y2EZE9</accession>
<comment type="subunit">
    <text evidence="14">Component of the signal peptidase complex (SPC) composed of a catalytic subunit SEC11 and three accessory subunits SPC1, SPC2 and SPC3. The complex induces a local thinning of the ER membrane which is used to measure the length of the signal peptide (SP) h-region of protein substrates. This ensures the selectivity of the complex towards h-regions shorter than 18-20 amino acids. SPC associates with the translocon complex.</text>
</comment>
<evidence type="ECO:0000256" key="15">
    <source>
        <dbReference type="RuleBase" id="RU362047"/>
    </source>
</evidence>
<evidence type="ECO:0000313" key="16">
    <source>
        <dbReference type="EMBL" id="ORY76953.1"/>
    </source>
</evidence>
<evidence type="ECO:0000256" key="14">
    <source>
        <dbReference type="ARBA" id="ARBA00047037"/>
    </source>
</evidence>
<evidence type="ECO:0000256" key="12">
    <source>
        <dbReference type="ARBA" id="ARBA00023136"/>
    </source>
</evidence>
<dbReference type="OrthoDB" id="10257561at2759"/>
<keyword evidence="11" id="KW-1133">Transmembrane helix</keyword>
<dbReference type="AlphaFoldDB" id="A0A1Y2EZE9"/>
<dbReference type="STRING" id="56484.A0A1Y2EZE9"/>
<dbReference type="InterPro" id="IPR019756">
    <property type="entry name" value="Pept_S26A_signal_pept_1_Ser-AS"/>
</dbReference>
<evidence type="ECO:0000256" key="9">
    <source>
        <dbReference type="ARBA" id="ARBA00022824"/>
    </source>
</evidence>
<dbReference type="Proteomes" id="UP000193685">
    <property type="component" value="Unassembled WGS sequence"/>
</dbReference>
<keyword evidence="8 15" id="KW-0378">Hydrolase</keyword>
<name>A0A1Y2EZE9_PROLT</name>
<dbReference type="GO" id="GO:0009003">
    <property type="term" value="F:signal peptidase activity"/>
    <property type="evidence" value="ECO:0007669"/>
    <property type="project" value="UniProtKB-EC"/>
</dbReference>
<dbReference type="GO" id="GO:0006465">
    <property type="term" value="P:signal peptide processing"/>
    <property type="evidence" value="ECO:0007669"/>
    <property type="project" value="UniProtKB-UniRule"/>
</dbReference>
<keyword evidence="9 15" id="KW-0256">Endoplasmic reticulum</keyword>
<evidence type="ECO:0000313" key="17">
    <source>
        <dbReference type="Proteomes" id="UP000193685"/>
    </source>
</evidence>
<evidence type="ECO:0000256" key="3">
    <source>
        <dbReference type="ARBA" id="ARBA00011035"/>
    </source>
</evidence>
<gene>
    <name evidence="16" type="ORF">BCR37DRAFT_351148</name>
</gene>
<protein>
    <recommendedName>
        <fullName evidence="5 15">Signal peptidase complex catalytic subunit SEC11</fullName>
        <ecNumber evidence="4 15">3.4.21.89</ecNumber>
    </recommendedName>
</protein>
<dbReference type="GO" id="GO:0004252">
    <property type="term" value="F:serine-type endopeptidase activity"/>
    <property type="evidence" value="ECO:0007669"/>
    <property type="project" value="InterPro"/>
</dbReference>
<comment type="caution">
    <text evidence="16">The sequence shown here is derived from an EMBL/GenBank/DDBJ whole genome shotgun (WGS) entry which is preliminary data.</text>
</comment>
<evidence type="ECO:0000256" key="4">
    <source>
        <dbReference type="ARBA" id="ARBA00013208"/>
    </source>
</evidence>
<evidence type="ECO:0000256" key="1">
    <source>
        <dbReference type="ARBA" id="ARBA00000677"/>
    </source>
</evidence>
<dbReference type="PANTHER" id="PTHR10806:SF6">
    <property type="entry name" value="SIGNAL PEPTIDASE COMPLEX CATALYTIC SUBUNIT SEC11"/>
    <property type="match status" value="1"/>
</dbReference>
<keyword evidence="12" id="KW-0472">Membrane</keyword>
<evidence type="ECO:0000256" key="11">
    <source>
        <dbReference type="ARBA" id="ARBA00022989"/>
    </source>
</evidence>
<comment type="subcellular location">
    <subcellularLocation>
        <location evidence="2">Endoplasmic reticulum membrane</location>
        <topology evidence="2">Single-pass type II membrane protein</topology>
    </subcellularLocation>
</comment>
<reference evidence="16 17" key="1">
    <citation type="submission" date="2016-07" db="EMBL/GenBank/DDBJ databases">
        <title>Pervasive Adenine N6-methylation of Active Genes in Fungi.</title>
        <authorList>
            <consortium name="DOE Joint Genome Institute"/>
            <person name="Mondo S.J."/>
            <person name="Dannebaum R.O."/>
            <person name="Kuo R.C."/>
            <person name="Labutti K."/>
            <person name="Haridas S."/>
            <person name="Kuo A."/>
            <person name="Salamov A."/>
            <person name="Ahrendt S.R."/>
            <person name="Lipzen A."/>
            <person name="Sullivan W."/>
            <person name="Andreopoulos W.B."/>
            <person name="Clum A."/>
            <person name="Lindquist E."/>
            <person name="Daum C."/>
            <person name="Ramamoorthy G.K."/>
            <person name="Gryganskyi A."/>
            <person name="Culley D."/>
            <person name="Magnuson J.K."/>
            <person name="James T.Y."/>
            <person name="O'Malley M.A."/>
            <person name="Stajich J.E."/>
            <person name="Spatafora J.W."/>
            <person name="Visel A."/>
            <person name="Grigoriev I.V."/>
        </authorList>
    </citation>
    <scope>NUCLEOTIDE SEQUENCE [LARGE SCALE GENOMIC DNA]</scope>
    <source>
        <strain evidence="16 17">12-1054</strain>
    </source>
</reference>
<dbReference type="EC" id="3.4.21.89" evidence="4 15"/>